<keyword evidence="1" id="KW-0812">Transmembrane</keyword>
<keyword evidence="1" id="KW-1133">Transmembrane helix</keyword>
<accession>A0A1H3EZK6</accession>
<comment type="caution">
    <text evidence="2">The sequence shown here is derived from an EMBL/GenBank/DDBJ whole genome shotgun (WGS) entry which is preliminary data.</text>
</comment>
<dbReference type="EMBL" id="FNOS01000003">
    <property type="protein sequence ID" value="SDX84040.1"/>
    <property type="molecule type" value="Genomic_DNA"/>
</dbReference>
<sequence>MESSVKKMGSFIVLLGIVLFILSFQIESNLLYTPYISLITGFSMQVYSAINTREENSILCRVGLHKFEMIGWDDEINSRSIYKCKRCGVKKKVFRSV</sequence>
<reference evidence="2 3" key="1">
    <citation type="submission" date="2016-10" db="EMBL/GenBank/DDBJ databases">
        <authorList>
            <person name="Varghese N."/>
            <person name="Submissions S."/>
        </authorList>
    </citation>
    <scope>NUCLEOTIDE SEQUENCE [LARGE SCALE GENOMIC DNA]</scope>
    <source>
        <strain evidence="2 3">DSM 20748</strain>
    </source>
</reference>
<proteinExistence type="predicted"/>
<dbReference type="Proteomes" id="UP000198647">
    <property type="component" value="Unassembled WGS sequence"/>
</dbReference>
<keyword evidence="3" id="KW-1185">Reference proteome</keyword>
<evidence type="ECO:0000256" key="1">
    <source>
        <dbReference type="SAM" id="Phobius"/>
    </source>
</evidence>
<feature type="transmembrane region" description="Helical" evidence="1">
    <location>
        <begin position="7"/>
        <end position="26"/>
    </location>
</feature>
<keyword evidence="1" id="KW-0472">Membrane</keyword>
<evidence type="ECO:0000313" key="3">
    <source>
        <dbReference type="Proteomes" id="UP000198647"/>
    </source>
</evidence>
<name>A0A1H3EZK6_9BACI</name>
<gene>
    <name evidence="2" type="ORF">SAMN04488081_1446</name>
</gene>
<organism evidence="2 3">
    <name type="scientific">Salimicrobium album</name>
    <dbReference type="NCBI Taxonomy" id="50717"/>
    <lineage>
        <taxon>Bacteria</taxon>
        <taxon>Bacillati</taxon>
        <taxon>Bacillota</taxon>
        <taxon>Bacilli</taxon>
        <taxon>Bacillales</taxon>
        <taxon>Bacillaceae</taxon>
        <taxon>Salimicrobium</taxon>
    </lineage>
</organism>
<evidence type="ECO:0000313" key="2">
    <source>
        <dbReference type="EMBL" id="SDX84040.1"/>
    </source>
</evidence>
<protein>
    <submittedName>
        <fullName evidence="2">Uncharacterized protein</fullName>
    </submittedName>
</protein>